<accession>A0ACC1HV25</accession>
<comment type="caution">
    <text evidence="1">The sequence shown here is derived from an EMBL/GenBank/DDBJ whole genome shotgun (WGS) entry which is preliminary data.</text>
</comment>
<evidence type="ECO:0000313" key="1">
    <source>
        <dbReference type="EMBL" id="KAJ1680132.1"/>
    </source>
</evidence>
<name>A0ACC1HV25_9FUNG</name>
<keyword evidence="2" id="KW-1185">Reference proteome</keyword>
<dbReference type="EMBL" id="JAMZIH010000036">
    <property type="protein sequence ID" value="KAJ1680132.1"/>
    <property type="molecule type" value="Genomic_DNA"/>
</dbReference>
<dbReference type="Proteomes" id="UP001145114">
    <property type="component" value="Unassembled WGS sequence"/>
</dbReference>
<reference evidence="1" key="1">
    <citation type="submission" date="2022-06" db="EMBL/GenBank/DDBJ databases">
        <title>Phylogenomic reconstructions and comparative analyses of Kickxellomycotina fungi.</title>
        <authorList>
            <person name="Reynolds N.K."/>
            <person name="Stajich J.E."/>
            <person name="Barry K."/>
            <person name="Grigoriev I.V."/>
            <person name="Crous P."/>
            <person name="Smith M.E."/>
        </authorList>
    </citation>
    <scope>NUCLEOTIDE SEQUENCE</scope>
    <source>
        <strain evidence="1">RSA 2271</strain>
    </source>
</reference>
<organism evidence="1 2">
    <name type="scientific">Spiromyces aspiralis</name>
    <dbReference type="NCBI Taxonomy" id="68401"/>
    <lineage>
        <taxon>Eukaryota</taxon>
        <taxon>Fungi</taxon>
        <taxon>Fungi incertae sedis</taxon>
        <taxon>Zoopagomycota</taxon>
        <taxon>Kickxellomycotina</taxon>
        <taxon>Kickxellomycetes</taxon>
        <taxon>Kickxellales</taxon>
        <taxon>Kickxellaceae</taxon>
        <taxon>Spiromyces</taxon>
    </lineage>
</organism>
<sequence length="174" mass="20706">MPIWRASTKNIGEIENKEMDQKVEASARHLYGLIHARYILTNRGLHKMLEKFRKGEFGRCPRHYCYQQPLLPVGLTDEPGVSAVKMYCCRCEDVYNPRSVRLHSIDGAYFGTSFPHMLFQVYPSYKPDQSHQPYYQPKIFGFRVHEIAELQRWREEVRDKQRERIKNVLQELED</sequence>
<gene>
    <name evidence="1" type="primary">CKB2_2</name>
    <name evidence="1" type="ORF">EV182_000610</name>
</gene>
<protein>
    <submittedName>
        <fullName evidence="1">Casein kinase 2 regulatory subunit</fullName>
    </submittedName>
</protein>
<evidence type="ECO:0000313" key="2">
    <source>
        <dbReference type="Proteomes" id="UP001145114"/>
    </source>
</evidence>
<proteinExistence type="predicted"/>